<organism evidence="2 3">
    <name type="scientific">Thiopseudomonas denitrificans</name>
    <dbReference type="NCBI Taxonomy" id="1501432"/>
    <lineage>
        <taxon>Bacteria</taxon>
        <taxon>Pseudomonadati</taxon>
        <taxon>Pseudomonadota</taxon>
        <taxon>Gammaproteobacteria</taxon>
        <taxon>Pseudomonadales</taxon>
        <taxon>Pseudomonadaceae</taxon>
        <taxon>Thiopseudomonas</taxon>
    </lineage>
</organism>
<dbReference type="Pfam" id="PF11006">
    <property type="entry name" value="DUF2845"/>
    <property type="match status" value="1"/>
</dbReference>
<feature type="chain" id="PRO_5020719733" evidence="1">
    <location>
        <begin position="23"/>
        <end position="99"/>
    </location>
</feature>
<dbReference type="OrthoDB" id="8906462at2"/>
<proteinExistence type="predicted"/>
<feature type="signal peptide" evidence="1">
    <location>
        <begin position="1"/>
        <end position="22"/>
    </location>
</feature>
<name>A0A4R6TZH4_9GAMM</name>
<dbReference type="EMBL" id="SNYK01000002">
    <property type="protein sequence ID" value="TDQ39380.1"/>
    <property type="molecule type" value="Genomic_DNA"/>
</dbReference>
<keyword evidence="3" id="KW-1185">Reference proteome</keyword>
<evidence type="ECO:0000313" key="2">
    <source>
        <dbReference type="EMBL" id="TDQ39380.1"/>
    </source>
</evidence>
<dbReference type="RefSeq" id="WP_101497480.1">
    <property type="nucleotide sequence ID" value="NZ_LNJZ01000009.1"/>
</dbReference>
<dbReference type="Proteomes" id="UP000294575">
    <property type="component" value="Unassembled WGS sequence"/>
</dbReference>
<gene>
    <name evidence="2" type="ORF">DFQ45_10271</name>
</gene>
<protein>
    <submittedName>
        <fullName evidence="2">Uncharacterized protein DUF2845</fullName>
    </submittedName>
</protein>
<keyword evidence="1" id="KW-0732">Signal</keyword>
<accession>A0A4R6TZH4</accession>
<dbReference type="InterPro" id="IPR021268">
    <property type="entry name" value="DUF2845"/>
</dbReference>
<sequence>MSKLSFGLLATGLVLASTTAGAETLRCGSDLVSLGDRGFEIRRKCGEPVYRDTVGYTLGPGQRLELMIEEWIYGPRNGMTYILRLEGNRLVRIEGKRLP</sequence>
<dbReference type="AlphaFoldDB" id="A0A4R6TZH4"/>
<evidence type="ECO:0000256" key="1">
    <source>
        <dbReference type="SAM" id="SignalP"/>
    </source>
</evidence>
<reference evidence="2 3" key="1">
    <citation type="submission" date="2019-03" db="EMBL/GenBank/DDBJ databases">
        <title>Genomic Encyclopedia of Type Strains, Phase IV (KMG-IV): sequencing the most valuable type-strain genomes for metagenomic binning, comparative biology and taxonomic classification.</title>
        <authorList>
            <person name="Goeker M."/>
        </authorList>
    </citation>
    <scope>NUCLEOTIDE SEQUENCE [LARGE SCALE GENOMIC DNA]</scope>
    <source>
        <strain evidence="2 3">DSM 28679</strain>
    </source>
</reference>
<evidence type="ECO:0000313" key="3">
    <source>
        <dbReference type="Proteomes" id="UP000294575"/>
    </source>
</evidence>
<comment type="caution">
    <text evidence="2">The sequence shown here is derived from an EMBL/GenBank/DDBJ whole genome shotgun (WGS) entry which is preliminary data.</text>
</comment>